<feature type="region of interest" description="Disordered" evidence="1">
    <location>
        <begin position="1"/>
        <end position="20"/>
    </location>
</feature>
<evidence type="ECO:0000313" key="4">
    <source>
        <dbReference type="Proteomes" id="UP000037035"/>
    </source>
</evidence>
<accession>A0A0L6UJK7</accession>
<protein>
    <submittedName>
        <fullName evidence="3">Uncharacterized protein</fullName>
    </submittedName>
</protein>
<keyword evidence="2" id="KW-0812">Transmembrane</keyword>
<name>A0A0L6UJK7_9BASI</name>
<keyword evidence="4" id="KW-1185">Reference proteome</keyword>
<evidence type="ECO:0000256" key="2">
    <source>
        <dbReference type="SAM" id="Phobius"/>
    </source>
</evidence>
<keyword evidence="2" id="KW-0472">Membrane</keyword>
<evidence type="ECO:0000313" key="3">
    <source>
        <dbReference type="EMBL" id="KNZ48731.1"/>
    </source>
</evidence>
<organism evidence="3 4">
    <name type="scientific">Puccinia sorghi</name>
    <dbReference type="NCBI Taxonomy" id="27349"/>
    <lineage>
        <taxon>Eukaryota</taxon>
        <taxon>Fungi</taxon>
        <taxon>Dikarya</taxon>
        <taxon>Basidiomycota</taxon>
        <taxon>Pucciniomycotina</taxon>
        <taxon>Pucciniomycetes</taxon>
        <taxon>Pucciniales</taxon>
        <taxon>Pucciniaceae</taxon>
        <taxon>Puccinia</taxon>
    </lineage>
</organism>
<dbReference type="Proteomes" id="UP000037035">
    <property type="component" value="Unassembled WGS sequence"/>
</dbReference>
<keyword evidence="2" id="KW-1133">Transmembrane helix</keyword>
<dbReference type="VEuPathDB" id="FungiDB:VP01_544g4"/>
<dbReference type="EMBL" id="LAVV01010664">
    <property type="protein sequence ID" value="KNZ48731.1"/>
    <property type="molecule type" value="Genomic_DNA"/>
</dbReference>
<dbReference type="OrthoDB" id="3247418at2759"/>
<reference evidence="3 4" key="1">
    <citation type="submission" date="2015-08" db="EMBL/GenBank/DDBJ databases">
        <title>Next Generation Sequencing and Analysis of the Genome of Puccinia sorghi L Schw, the Causal Agent of Maize Common Rust.</title>
        <authorList>
            <person name="Rochi L."/>
            <person name="Burguener G."/>
            <person name="Darino M."/>
            <person name="Turjanski A."/>
            <person name="Kreff E."/>
            <person name="Dieguez M.J."/>
            <person name="Sacco F."/>
        </authorList>
    </citation>
    <scope>NUCLEOTIDE SEQUENCE [LARGE SCALE GENOMIC DNA]</scope>
    <source>
        <strain evidence="3 4">RO10H11247</strain>
    </source>
</reference>
<evidence type="ECO:0000256" key="1">
    <source>
        <dbReference type="SAM" id="MobiDB-lite"/>
    </source>
</evidence>
<proteinExistence type="predicted"/>
<feature type="transmembrane region" description="Helical" evidence="2">
    <location>
        <begin position="118"/>
        <end position="140"/>
    </location>
</feature>
<gene>
    <name evidence="3" type="ORF">VP01_544g4</name>
</gene>
<comment type="caution">
    <text evidence="3">The sequence shown here is derived from an EMBL/GenBank/DDBJ whole genome shotgun (WGS) entry which is preliminary data.</text>
</comment>
<dbReference type="AlphaFoldDB" id="A0A0L6UJK7"/>
<sequence>MKTSPFRRAPQGCRWNNPKSPLQIQTHKTLPYPLKVLVHHHNPPIKQPACDLKASVQNQRNVEEKKSQQALWPRISQDELEAIQLAIENTAVPSTVTRVPKLVGMSGNRSLKAAEWHILFCIYFPLVLVPLCLISITNLLSARSISKNEISNVHDFLIDYWKQLKDHWSGSETKPNLHISQHSIGSNKYHNNANQASLTTTSSTSPCWYYPINYSSFRNDAPHSMNP</sequence>